<feature type="compositionally biased region" description="Basic and acidic residues" evidence="1">
    <location>
        <begin position="639"/>
        <end position="653"/>
    </location>
</feature>
<protein>
    <submittedName>
        <fullName evidence="4">Transglutaminase-like domain-containing protein</fullName>
    </submittedName>
</protein>
<feature type="transmembrane region" description="Helical" evidence="2">
    <location>
        <begin position="47"/>
        <end position="68"/>
    </location>
</feature>
<feature type="domain" description="Transglutaminase-like" evidence="3">
    <location>
        <begin position="529"/>
        <end position="602"/>
    </location>
</feature>
<feature type="transmembrane region" description="Helical" evidence="2">
    <location>
        <begin position="196"/>
        <end position="215"/>
    </location>
</feature>
<dbReference type="EMBL" id="CP119108">
    <property type="protein sequence ID" value="WEG09433.1"/>
    <property type="molecule type" value="Genomic_DNA"/>
</dbReference>
<evidence type="ECO:0000256" key="2">
    <source>
        <dbReference type="SAM" id="Phobius"/>
    </source>
</evidence>
<proteinExistence type="predicted"/>
<evidence type="ECO:0000313" key="4">
    <source>
        <dbReference type="EMBL" id="WEG09433.1"/>
    </source>
</evidence>
<dbReference type="InterPro" id="IPR002931">
    <property type="entry name" value="Transglutaminase-like"/>
</dbReference>
<evidence type="ECO:0000259" key="3">
    <source>
        <dbReference type="Pfam" id="PF01841"/>
    </source>
</evidence>
<dbReference type="Proteomes" id="UP001214553">
    <property type="component" value="Chromosome"/>
</dbReference>
<accession>A0ABY8C3L4</accession>
<feature type="transmembrane region" description="Helical" evidence="2">
    <location>
        <begin position="158"/>
        <end position="176"/>
    </location>
</feature>
<dbReference type="SUPFAM" id="SSF54001">
    <property type="entry name" value="Cysteine proteinases"/>
    <property type="match status" value="1"/>
</dbReference>
<feature type="transmembrane region" description="Helical" evidence="2">
    <location>
        <begin position="20"/>
        <end position="41"/>
    </location>
</feature>
<sequence length="815" mass="85089">MIRRADEEARGFAALRTRYVATGTAYAVAMAAVAALAAWPVYGDARFLLVAGVGVLVALLISAAATIWRWAGWLTVVVTVVAIAVIGLALAVPPASPAALPISLRDLLTGAVTGWKDLVTVDLPVGTYRNLLVPAVIVFVAGTLGTLRLAWRARPHGSVAALIALVMSAFGLLFGRTVTSGPITLGPLTIGAPRELGCGILALVISLVWLAWRAAAARQAALMRAAQSSGVRLSRRRRAADVRRTALAAGMVAVAVAAGAVVTPAIADVRSRDVLRSGIGPSQTISEAISPLTDYRTNFADDTVDAPLFTVSAVDGPLPDRIRLATLTSYDGAEYRVSVSDADARFVRVPSRRSAAAGTESTVRVTVEGLRGIWLPTFGALEQVRFTGEDADSAADAFYYDAAGEAGVVTGGTAEGLSYTLTATSPTVPDLANAQAPGASAAVAIPDSVKSWIEKQDAGSGGAGLASLVQALRERGYLSHALSVPDGGAKWMSALGGGYVFQPSAAGHSLARVDAMFRDLLARQADDSAGSLVAATGDDEQFAVAVSLIAEQLGFPARVVVGARLSAAGDDLTVCDDGVCTGGDITAWTEVRDAAGQWIPVDVTPQHTEGADTVVTKLRDPENPTEVRSQNAEEVDPPDPTKQDSSDSPRHDDDQADLSGLWAALRIGGMALAGALVLFGPFAAIVAAKAARRRSRRRDRSPRARVVGGWDEYLDAAADHGRPTPSNATRTEVAAGHESPAAATLAVEADRAVFSDAALTEEESARFWDIVDDERRRMAASLPLWRRMLAAVSLKSFTRGTERRGRGRMAASADE</sequence>
<gene>
    <name evidence="4" type="ORF">PU630_02355</name>
</gene>
<feature type="region of interest" description="Disordered" evidence="1">
    <location>
        <begin position="602"/>
        <end position="655"/>
    </location>
</feature>
<evidence type="ECO:0000256" key="1">
    <source>
        <dbReference type="SAM" id="MobiDB-lite"/>
    </source>
</evidence>
<evidence type="ECO:0000313" key="5">
    <source>
        <dbReference type="Proteomes" id="UP001214553"/>
    </source>
</evidence>
<feature type="transmembrane region" description="Helical" evidence="2">
    <location>
        <begin position="73"/>
        <end position="92"/>
    </location>
</feature>
<feature type="transmembrane region" description="Helical" evidence="2">
    <location>
        <begin position="661"/>
        <end position="688"/>
    </location>
</feature>
<feature type="transmembrane region" description="Helical" evidence="2">
    <location>
        <begin position="245"/>
        <end position="267"/>
    </location>
</feature>
<keyword evidence="2" id="KW-0472">Membrane</keyword>
<reference evidence="4 5" key="1">
    <citation type="submission" date="2023-03" db="EMBL/GenBank/DDBJ databases">
        <title>Genome sequence of Microbacterium sp. KACC 23027.</title>
        <authorList>
            <person name="Kim S."/>
            <person name="Heo J."/>
            <person name="Kwon S.-W."/>
        </authorList>
    </citation>
    <scope>NUCLEOTIDE SEQUENCE [LARGE SCALE GENOMIC DNA]</scope>
    <source>
        <strain evidence="4 5">KACC 23027</strain>
    </source>
</reference>
<dbReference type="Pfam" id="PF01841">
    <property type="entry name" value="Transglut_core"/>
    <property type="match status" value="1"/>
</dbReference>
<keyword evidence="2" id="KW-1133">Transmembrane helix</keyword>
<name>A0ABY8C3L4_9MICO</name>
<keyword evidence="5" id="KW-1185">Reference proteome</keyword>
<feature type="transmembrane region" description="Helical" evidence="2">
    <location>
        <begin position="131"/>
        <end position="151"/>
    </location>
</feature>
<keyword evidence="2" id="KW-0812">Transmembrane</keyword>
<organism evidence="4 5">
    <name type="scientific">Microbacterium horticulturae</name>
    <dbReference type="NCBI Taxonomy" id="3028316"/>
    <lineage>
        <taxon>Bacteria</taxon>
        <taxon>Bacillati</taxon>
        <taxon>Actinomycetota</taxon>
        <taxon>Actinomycetes</taxon>
        <taxon>Micrococcales</taxon>
        <taxon>Microbacteriaceae</taxon>
        <taxon>Microbacterium</taxon>
    </lineage>
</organism>
<dbReference type="InterPro" id="IPR038765">
    <property type="entry name" value="Papain-like_cys_pep_sf"/>
</dbReference>
<dbReference type="RefSeq" id="WP_275278757.1">
    <property type="nucleotide sequence ID" value="NZ_CP119108.1"/>
</dbReference>